<dbReference type="AlphaFoldDB" id="A0A2V1H3K0"/>
<dbReference type="Proteomes" id="UP000244906">
    <property type="component" value="Unassembled WGS sequence"/>
</dbReference>
<name>A0A2V1H3K0_9GAMM</name>
<evidence type="ECO:0000313" key="2">
    <source>
        <dbReference type="Proteomes" id="UP000244906"/>
    </source>
</evidence>
<comment type="caution">
    <text evidence="1">The sequence shown here is derived from an EMBL/GenBank/DDBJ whole genome shotgun (WGS) entry which is preliminary data.</text>
</comment>
<accession>A0A2V1H3K0</accession>
<sequence length="68" mass="7305">MEFILAASTAYCSRQAFVCSQPLFFNSLTKLLQAQPITYRMSKSSSARQHAAAAAHGSCPPQGLSINV</sequence>
<organism evidence="1 2">
    <name type="scientific">Pelagibaculum spongiae</name>
    <dbReference type="NCBI Taxonomy" id="2080658"/>
    <lineage>
        <taxon>Bacteria</taxon>
        <taxon>Pseudomonadati</taxon>
        <taxon>Pseudomonadota</taxon>
        <taxon>Gammaproteobacteria</taxon>
        <taxon>Oceanospirillales</taxon>
        <taxon>Pelagibaculum</taxon>
    </lineage>
</organism>
<protein>
    <submittedName>
        <fullName evidence="1">Uncharacterized protein</fullName>
    </submittedName>
</protein>
<reference evidence="1 2" key="1">
    <citation type="submission" date="2018-04" db="EMBL/GenBank/DDBJ databases">
        <title>Thalassorhabdus spongiae gen. nov., sp. nov., isolated from a marine sponge in South-West Iceland.</title>
        <authorList>
            <person name="Knobloch S."/>
            <person name="Daussin A."/>
            <person name="Johannsson R."/>
            <person name="Marteinsson V.T."/>
        </authorList>
    </citation>
    <scope>NUCLEOTIDE SEQUENCE [LARGE SCALE GENOMIC DNA]</scope>
    <source>
        <strain evidence="1 2">Hp12</strain>
    </source>
</reference>
<proteinExistence type="predicted"/>
<gene>
    <name evidence="1" type="ORF">DC094_01650</name>
</gene>
<keyword evidence="2" id="KW-1185">Reference proteome</keyword>
<evidence type="ECO:0000313" key="1">
    <source>
        <dbReference type="EMBL" id="PVZ71757.1"/>
    </source>
</evidence>
<dbReference type="EMBL" id="QDDL01000001">
    <property type="protein sequence ID" value="PVZ71757.1"/>
    <property type="molecule type" value="Genomic_DNA"/>
</dbReference>